<evidence type="ECO:0000256" key="2">
    <source>
        <dbReference type="ARBA" id="ARBA00022643"/>
    </source>
</evidence>
<dbReference type="HAMAP" id="MF_01216">
    <property type="entry name" value="Azoreductase_type1"/>
    <property type="match status" value="1"/>
</dbReference>
<dbReference type="GO" id="GO:0016652">
    <property type="term" value="F:oxidoreductase activity, acting on NAD(P)H as acceptor"/>
    <property type="evidence" value="ECO:0007669"/>
    <property type="project" value="UniProtKB-UniRule"/>
</dbReference>
<name>A0A545TN76_9PROT</name>
<dbReference type="PANTHER" id="PTHR43741:SF4">
    <property type="entry name" value="FMN-DEPENDENT NADH:QUINONE OXIDOREDUCTASE"/>
    <property type="match status" value="1"/>
</dbReference>
<feature type="binding site" evidence="6">
    <location>
        <position position="11"/>
    </location>
    <ligand>
        <name>FMN</name>
        <dbReference type="ChEBI" id="CHEBI:58210"/>
    </ligand>
</feature>
<comment type="catalytic activity">
    <reaction evidence="5">
        <text>N,N-dimethyl-1,4-phenylenediamine + anthranilate + 2 NAD(+) = 2-(4-dimethylaminophenyl)diazenylbenzoate + 2 NADH + 2 H(+)</text>
        <dbReference type="Rhea" id="RHEA:55872"/>
        <dbReference type="ChEBI" id="CHEBI:15378"/>
        <dbReference type="ChEBI" id="CHEBI:15783"/>
        <dbReference type="ChEBI" id="CHEBI:16567"/>
        <dbReference type="ChEBI" id="CHEBI:57540"/>
        <dbReference type="ChEBI" id="CHEBI:57945"/>
        <dbReference type="ChEBI" id="CHEBI:71579"/>
        <dbReference type="EC" id="1.7.1.17"/>
    </reaction>
    <physiologicalReaction direction="right-to-left" evidence="5">
        <dbReference type="Rhea" id="RHEA:55874"/>
    </physiologicalReaction>
</comment>
<comment type="caution">
    <text evidence="8">The sequence shown here is derived from an EMBL/GenBank/DDBJ whole genome shotgun (WGS) entry which is preliminary data.</text>
</comment>
<keyword evidence="2 6" id="KW-0288">FMN</keyword>
<dbReference type="EC" id="1.6.5.-" evidence="6"/>
<feature type="binding site" evidence="6">
    <location>
        <begin position="140"/>
        <end position="143"/>
    </location>
    <ligand>
        <name>FMN</name>
        <dbReference type="ChEBI" id="CHEBI:58210"/>
    </ligand>
</feature>
<evidence type="ECO:0000313" key="8">
    <source>
        <dbReference type="EMBL" id="TQV78664.1"/>
    </source>
</evidence>
<sequence>MMATILQVNSSGRRQGSASRQLTAALVGKLVAEHPGAKVIERDAVTNAEFLDEEWVIANFTQAQERSTRQKERLQHSQKLVDEVQAADFIVIGTPIYNFSISGVLKAWIDQICRPGLTFRAEPEGFVGLLKGKRVFLVVTSGGTEINGPVDYATAYMTHILGFLGITDVTVIGADTMVSDPEGALDRAMRQIRDAA</sequence>
<dbReference type="Pfam" id="PF02525">
    <property type="entry name" value="Flavodoxin_2"/>
    <property type="match status" value="1"/>
</dbReference>
<dbReference type="InterPro" id="IPR023048">
    <property type="entry name" value="NADH:quinone_OxRdtase_FMN_depd"/>
</dbReference>
<comment type="caution">
    <text evidence="6">Lacks conserved residue(s) required for the propagation of feature annotation.</text>
</comment>
<evidence type="ECO:0000313" key="9">
    <source>
        <dbReference type="Proteomes" id="UP000315252"/>
    </source>
</evidence>
<keyword evidence="9" id="KW-1185">Reference proteome</keyword>
<keyword evidence="3 6" id="KW-0560">Oxidoreductase</keyword>
<dbReference type="EC" id="1.7.1.17" evidence="6"/>
<comment type="subunit">
    <text evidence="6">Homodimer.</text>
</comment>
<feature type="binding site" evidence="6">
    <location>
        <begin position="17"/>
        <end position="19"/>
    </location>
    <ligand>
        <name>FMN</name>
        <dbReference type="ChEBI" id="CHEBI:58210"/>
    </ligand>
</feature>
<dbReference type="GO" id="GO:0010181">
    <property type="term" value="F:FMN binding"/>
    <property type="evidence" value="ECO:0007669"/>
    <property type="project" value="UniProtKB-UniRule"/>
</dbReference>
<dbReference type="InterPro" id="IPR029039">
    <property type="entry name" value="Flavoprotein-like_sf"/>
</dbReference>
<dbReference type="AlphaFoldDB" id="A0A545TN76"/>
<feature type="domain" description="Flavodoxin-like fold" evidence="7">
    <location>
        <begin position="4"/>
        <end position="194"/>
    </location>
</feature>
<evidence type="ECO:0000256" key="1">
    <source>
        <dbReference type="ARBA" id="ARBA00022630"/>
    </source>
</evidence>
<dbReference type="Gene3D" id="3.40.50.360">
    <property type="match status" value="1"/>
</dbReference>
<evidence type="ECO:0000256" key="6">
    <source>
        <dbReference type="HAMAP-Rule" id="MF_01216"/>
    </source>
</evidence>
<evidence type="ECO:0000259" key="7">
    <source>
        <dbReference type="Pfam" id="PF02525"/>
    </source>
</evidence>
<dbReference type="InterPro" id="IPR003680">
    <property type="entry name" value="Flavodoxin_fold"/>
</dbReference>
<dbReference type="PANTHER" id="PTHR43741">
    <property type="entry name" value="FMN-DEPENDENT NADH-AZOREDUCTASE 1"/>
    <property type="match status" value="1"/>
</dbReference>
<reference evidence="8 9" key="1">
    <citation type="submission" date="2019-06" db="EMBL/GenBank/DDBJ databases">
        <title>Whole genome sequence for Rhodospirillaceae sp. R148.</title>
        <authorList>
            <person name="Wang G."/>
        </authorList>
    </citation>
    <scope>NUCLEOTIDE SEQUENCE [LARGE SCALE GENOMIC DNA]</scope>
    <source>
        <strain evidence="8 9">R148</strain>
    </source>
</reference>
<comment type="catalytic activity">
    <reaction evidence="6">
        <text>2 a quinone + NADH + H(+) = 2 a 1,4-benzosemiquinone + NAD(+)</text>
        <dbReference type="Rhea" id="RHEA:65952"/>
        <dbReference type="ChEBI" id="CHEBI:15378"/>
        <dbReference type="ChEBI" id="CHEBI:57540"/>
        <dbReference type="ChEBI" id="CHEBI:57945"/>
        <dbReference type="ChEBI" id="CHEBI:132124"/>
        <dbReference type="ChEBI" id="CHEBI:134225"/>
    </reaction>
</comment>
<evidence type="ECO:0000256" key="4">
    <source>
        <dbReference type="ARBA" id="ARBA00023027"/>
    </source>
</evidence>
<protein>
    <recommendedName>
        <fullName evidence="6">FMN dependent NADH:quinone oxidoreductase</fullName>
        <ecNumber evidence="6">1.6.5.-</ecNumber>
    </recommendedName>
    <alternativeName>
        <fullName evidence="6">Azo-dye reductase</fullName>
    </alternativeName>
    <alternativeName>
        <fullName evidence="6">FMN-dependent NADH-azo compound oxidoreductase</fullName>
    </alternativeName>
    <alternativeName>
        <fullName evidence="6">FMN-dependent NADH-azoreductase</fullName>
        <ecNumber evidence="6">1.7.1.17</ecNumber>
    </alternativeName>
</protein>
<proteinExistence type="inferred from homology"/>
<dbReference type="EMBL" id="VHSH01000006">
    <property type="protein sequence ID" value="TQV78664.1"/>
    <property type="molecule type" value="Genomic_DNA"/>
</dbReference>
<keyword evidence="4 6" id="KW-0520">NAD</keyword>
<keyword evidence="1 6" id="KW-0285">Flavoprotein</keyword>
<dbReference type="GO" id="GO:0016655">
    <property type="term" value="F:oxidoreductase activity, acting on NAD(P)H, quinone or similar compound as acceptor"/>
    <property type="evidence" value="ECO:0007669"/>
    <property type="project" value="InterPro"/>
</dbReference>
<dbReference type="SUPFAM" id="SSF52218">
    <property type="entry name" value="Flavoproteins"/>
    <property type="match status" value="1"/>
</dbReference>
<comment type="cofactor">
    <cofactor evidence="6">
        <name>FMN</name>
        <dbReference type="ChEBI" id="CHEBI:58210"/>
    </cofactor>
    <text evidence="6">Binds 1 FMN per subunit.</text>
</comment>
<dbReference type="InterPro" id="IPR050104">
    <property type="entry name" value="FMN-dep_NADH:Q_OxRdtase_AzoR1"/>
</dbReference>
<organism evidence="8 9">
    <name type="scientific">Denitrobaculum tricleocarpae</name>
    <dbReference type="NCBI Taxonomy" id="2591009"/>
    <lineage>
        <taxon>Bacteria</taxon>
        <taxon>Pseudomonadati</taxon>
        <taxon>Pseudomonadota</taxon>
        <taxon>Alphaproteobacteria</taxon>
        <taxon>Rhodospirillales</taxon>
        <taxon>Rhodospirillaceae</taxon>
        <taxon>Denitrobaculum</taxon>
    </lineage>
</organism>
<comment type="function">
    <text evidence="6">Quinone reductase that provides resistance to thiol-specific stress caused by electrophilic quinones.</text>
</comment>
<accession>A0A545TN76</accession>
<dbReference type="GO" id="GO:0009055">
    <property type="term" value="F:electron transfer activity"/>
    <property type="evidence" value="ECO:0007669"/>
    <property type="project" value="UniProtKB-UniRule"/>
</dbReference>
<comment type="function">
    <text evidence="6">Also exhibits azoreductase activity. Catalyzes the reductive cleavage of the azo bond in aromatic azo compounds to the corresponding amines.</text>
</comment>
<evidence type="ECO:0000256" key="3">
    <source>
        <dbReference type="ARBA" id="ARBA00023002"/>
    </source>
</evidence>
<dbReference type="OrthoDB" id="9787136at2"/>
<dbReference type="Proteomes" id="UP000315252">
    <property type="component" value="Unassembled WGS sequence"/>
</dbReference>
<evidence type="ECO:0000256" key="5">
    <source>
        <dbReference type="ARBA" id="ARBA00048542"/>
    </source>
</evidence>
<gene>
    <name evidence="6" type="primary">azoR</name>
    <name evidence="8" type="ORF">FKG95_18595</name>
</gene>
<comment type="similarity">
    <text evidence="6">Belongs to the azoreductase type 1 family.</text>
</comment>